<sequence length="1364" mass="150157">MAVYLDCRLEDAALSSAAKTRLSCYRGAALFALAFRDRDTGGVRLLAEDGAPLPSELPRKQGAQVSALSWHPWAPLLALGWDSGEVCVWDERRAALHEPQTQHKRAVARLLWNGAGTRLVSIDAVGTCIGWKAARVGSGVTFATAFYHELRDSLVDLAFRDHRRIRRASTPNRAPAHDGGEEEVSLPPDWNELSSGLTDNEAASNDFYVGSTTGVIYFVSENGSCGDVYQMDAGVARLLHDVSRDALVVVTDTLTLAQFAIADDGSLSEQSRFKVSGHGTDMAVTWVAVQDGVIGIAAGEASVRLLNLETGETTVLSLPDADYGEAVSCIAADASGRTLIVGTNRGRVVVWTLTESAVGTTHWRSQLAASLRSTVRELAWCETHRITGTLTSEDMFLLIEQEACFNFREGCLALQTAAKQVFVDGVSNNSQIMLQTEIPVKSLFVSRHHIAVSNGKRLFFYETLPSSKSAKFLGAMNTASSLIGLHEASVYLVENGKLNAKTFQGILKQAIPVSDDDVSAVCLDISGIFLALGLSNGRVRVWDLSRREAKLHAELKTALVAKRNDVPHRISSIKCNCTGNKVSILVIEDSAQHRSTRREGCTLYVWSIEDDSLFEFNFATGESTKGKADSESPSSGTVRDRAPISHYWDETDPRLLVCEARSTPSGRVKNDAPGNQQPHVVVVSLFVTTEHGILEQDVFPLDDKFRLMGVQVPFFYLLAKHSGDVSEPGAAERVPGSKHVFRLPMRDFVGFQDCDDTVRDAIMTFSFFMTLRDMDEAFKAIKAIKNEAVWENMARMCVRTKRLDVAKICLGKMAHARGAWSLRRAMETEPELEAQTAILALQLGMVQEAEELLDSCGRYDLLVRVLEDSGQWERAVDVARQHDRIRLRATYHNYAKHLEASGDVEKAVAAYEKADTHLFDVPRMLFDDPQALEQYVRASGSHDMMKWWAQYMESIGEMEAALQFYEAARDYLSLLRVHCYFGNVDKACDIANETEDRAACFHLARYLENQDNVLQAVHFFARARAFGNAIRVCKENEMDDQLYTLALQAAPKEALEAARYFEQRQDGLEKAAGDLGALQQAAQELGPNADPVLVRTTADRLAATGKHDQAVLLLAASGQSEAALQLCVQSNVLITEELADRQGIATDDKAKLRGVLEKIAECCLKQDNYHLAAKKFTQAGDKTVDWQRDTDAAKHIKALAALNEAHECLQLCGDAKDASKVAARVHDHMEAVRKFLAIQELYADSPLEAAAQCEAMTKLNLEPAVRKGDLFAFLVQHYVSEKDYAAARRCLQELQAAVPGVSVSDYVDAEVLRLVGWSSDDRRSLQQVSLLARHAAASNGATTEGDEERYSSDGEVQEELFDAP</sequence>
<evidence type="ECO:0000313" key="2">
    <source>
        <dbReference type="Proteomes" id="UP000821865"/>
    </source>
</evidence>
<evidence type="ECO:0000313" key="1">
    <source>
        <dbReference type="EMBL" id="KAH7979186.1"/>
    </source>
</evidence>
<name>A0ACB8DXW3_DERSI</name>
<gene>
    <name evidence="1" type="ORF">HPB49_008610</name>
</gene>
<protein>
    <submittedName>
        <fullName evidence="1">Uncharacterized protein</fullName>
    </submittedName>
</protein>
<accession>A0ACB8DXW3</accession>
<reference evidence="1" key="1">
    <citation type="submission" date="2020-05" db="EMBL/GenBank/DDBJ databases">
        <title>Large-scale comparative analyses of tick genomes elucidate their genetic diversity and vector capacities.</title>
        <authorList>
            <person name="Jia N."/>
            <person name="Wang J."/>
            <person name="Shi W."/>
            <person name="Du L."/>
            <person name="Sun Y."/>
            <person name="Zhan W."/>
            <person name="Jiang J."/>
            <person name="Wang Q."/>
            <person name="Zhang B."/>
            <person name="Ji P."/>
            <person name="Sakyi L.B."/>
            <person name="Cui X."/>
            <person name="Yuan T."/>
            <person name="Jiang B."/>
            <person name="Yang W."/>
            <person name="Lam T.T.-Y."/>
            <person name="Chang Q."/>
            <person name="Ding S."/>
            <person name="Wang X."/>
            <person name="Zhu J."/>
            <person name="Ruan X."/>
            <person name="Zhao L."/>
            <person name="Wei J."/>
            <person name="Que T."/>
            <person name="Du C."/>
            <person name="Cheng J."/>
            <person name="Dai P."/>
            <person name="Han X."/>
            <person name="Huang E."/>
            <person name="Gao Y."/>
            <person name="Liu J."/>
            <person name="Shao H."/>
            <person name="Ye R."/>
            <person name="Li L."/>
            <person name="Wei W."/>
            <person name="Wang X."/>
            <person name="Wang C."/>
            <person name="Yang T."/>
            <person name="Huo Q."/>
            <person name="Li W."/>
            <person name="Guo W."/>
            <person name="Chen H."/>
            <person name="Zhou L."/>
            <person name="Ni X."/>
            <person name="Tian J."/>
            <person name="Zhou Y."/>
            <person name="Sheng Y."/>
            <person name="Liu T."/>
            <person name="Pan Y."/>
            <person name="Xia L."/>
            <person name="Li J."/>
            <person name="Zhao F."/>
            <person name="Cao W."/>
        </authorList>
    </citation>
    <scope>NUCLEOTIDE SEQUENCE</scope>
    <source>
        <strain evidence="1">Dsil-2018</strain>
    </source>
</reference>
<dbReference type="Proteomes" id="UP000821865">
    <property type="component" value="Chromosome 1"/>
</dbReference>
<organism evidence="1 2">
    <name type="scientific">Dermacentor silvarum</name>
    <name type="common">Tick</name>
    <dbReference type="NCBI Taxonomy" id="543639"/>
    <lineage>
        <taxon>Eukaryota</taxon>
        <taxon>Metazoa</taxon>
        <taxon>Ecdysozoa</taxon>
        <taxon>Arthropoda</taxon>
        <taxon>Chelicerata</taxon>
        <taxon>Arachnida</taxon>
        <taxon>Acari</taxon>
        <taxon>Parasitiformes</taxon>
        <taxon>Ixodida</taxon>
        <taxon>Ixodoidea</taxon>
        <taxon>Ixodidae</taxon>
        <taxon>Rhipicephalinae</taxon>
        <taxon>Dermacentor</taxon>
    </lineage>
</organism>
<comment type="caution">
    <text evidence="1">The sequence shown here is derived from an EMBL/GenBank/DDBJ whole genome shotgun (WGS) entry which is preliminary data.</text>
</comment>
<keyword evidence="2" id="KW-1185">Reference proteome</keyword>
<proteinExistence type="predicted"/>
<dbReference type="EMBL" id="CM023470">
    <property type="protein sequence ID" value="KAH7979186.1"/>
    <property type="molecule type" value="Genomic_DNA"/>
</dbReference>